<evidence type="ECO:0000313" key="2">
    <source>
        <dbReference type="Proteomes" id="UP000887578"/>
    </source>
</evidence>
<proteinExistence type="predicted"/>
<feature type="domain" description="Methyltransferase FkbM" evidence="1">
    <location>
        <begin position="102"/>
        <end position="201"/>
    </location>
</feature>
<reference evidence="3" key="1">
    <citation type="submission" date="2022-11" db="UniProtKB">
        <authorList>
            <consortium name="WormBaseParasite"/>
        </authorList>
    </citation>
    <scope>IDENTIFICATION</scope>
</reference>
<dbReference type="Gene3D" id="3.40.50.150">
    <property type="entry name" value="Vaccinia Virus protein VP39"/>
    <property type="match status" value="1"/>
</dbReference>
<protein>
    <submittedName>
        <fullName evidence="3">Methyltransferase FkbM domain-containing protein</fullName>
    </submittedName>
</protein>
<dbReference type="Pfam" id="PF05050">
    <property type="entry name" value="Methyltransf_21"/>
    <property type="match status" value="1"/>
</dbReference>
<accession>A0A914QPR3</accession>
<dbReference type="WBParaSite" id="PDA_v2.g5376.t1">
    <property type="protein sequence ID" value="PDA_v2.g5376.t1"/>
    <property type="gene ID" value="PDA_v2.g5376"/>
</dbReference>
<name>A0A914QPR3_9BILA</name>
<dbReference type="AlphaFoldDB" id="A0A914QPR3"/>
<dbReference type="PANTHER" id="PTHR22989">
    <property type="entry name" value="UNCHARACTERIZED DUF13 C.ELEGANS"/>
    <property type="match status" value="1"/>
</dbReference>
<keyword evidence="2" id="KW-1185">Reference proteome</keyword>
<dbReference type="PANTHER" id="PTHR22989:SF11">
    <property type="entry name" value="POLY-N-ACETYLLACTOSAMINE EXTENSION ENZYME"/>
    <property type="match status" value="1"/>
</dbReference>
<organism evidence="2 3">
    <name type="scientific">Panagrolaimus davidi</name>
    <dbReference type="NCBI Taxonomy" id="227884"/>
    <lineage>
        <taxon>Eukaryota</taxon>
        <taxon>Metazoa</taxon>
        <taxon>Ecdysozoa</taxon>
        <taxon>Nematoda</taxon>
        <taxon>Chromadorea</taxon>
        <taxon>Rhabditida</taxon>
        <taxon>Tylenchina</taxon>
        <taxon>Panagrolaimomorpha</taxon>
        <taxon>Panagrolaimoidea</taxon>
        <taxon>Panagrolaimidae</taxon>
        <taxon>Panagrolaimus</taxon>
    </lineage>
</organism>
<sequence length="265" mass="30398">MAKLKFDICMAEAARIYYTEATKFFEEFSYCIKTYISIDETEMDNFSNSVLGEKKMFLPMSFDYSQEKCRWVTIGIGGVTAAEELFKEKYPKCSVYGIEPADCGNFSKIGKLIPYGVGLEDAETKLTILEKGKYISKTMKVVEFTKLLDEFVGSRFIHYLTIDIEGFEYGILRELISNGQFAKAGITICQIDAELHNPKFPNAHESIKKLNPVQFILDFLDKPSPYIPIFNVPYLKHPHQKVTFVNIVDAECREAFNTESYFDKK</sequence>
<evidence type="ECO:0000313" key="3">
    <source>
        <dbReference type="WBParaSite" id="PDA_v2.g5376.t1"/>
    </source>
</evidence>
<dbReference type="Proteomes" id="UP000887578">
    <property type="component" value="Unplaced"/>
</dbReference>
<dbReference type="InterPro" id="IPR006342">
    <property type="entry name" value="FkbM_mtfrase"/>
</dbReference>
<dbReference type="InterPro" id="IPR029063">
    <property type="entry name" value="SAM-dependent_MTases_sf"/>
</dbReference>
<evidence type="ECO:0000259" key="1">
    <source>
        <dbReference type="Pfam" id="PF05050"/>
    </source>
</evidence>